<reference evidence="3" key="2">
    <citation type="submission" date="2020-09" db="EMBL/GenBank/DDBJ databases">
        <authorList>
            <person name="Sun Q."/>
            <person name="Ohkuma M."/>
        </authorList>
    </citation>
    <scope>NUCLEOTIDE SEQUENCE</scope>
    <source>
        <strain evidence="3">JCM 14371</strain>
    </source>
</reference>
<keyword evidence="4" id="KW-1185">Reference proteome</keyword>
<organism evidence="3 4">
    <name type="scientific">Deinococcus aquiradiocola</name>
    <dbReference type="NCBI Taxonomy" id="393059"/>
    <lineage>
        <taxon>Bacteria</taxon>
        <taxon>Thermotogati</taxon>
        <taxon>Deinococcota</taxon>
        <taxon>Deinococci</taxon>
        <taxon>Deinococcales</taxon>
        <taxon>Deinococcaceae</taxon>
        <taxon>Deinococcus</taxon>
    </lineage>
</organism>
<dbReference type="InterPro" id="IPR000073">
    <property type="entry name" value="AB_hydrolase_1"/>
</dbReference>
<dbReference type="Pfam" id="PF00561">
    <property type="entry name" value="Abhydrolase_1"/>
    <property type="match status" value="1"/>
</dbReference>
<dbReference type="GO" id="GO:0009092">
    <property type="term" value="P:homoserine metabolic process"/>
    <property type="evidence" value="ECO:0007669"/>
    <property type="project" value="TreeGrafter"/>
</dbReference>
<dbReference type="PANTHER" id="PTHR32268">
    <property type="entry name" value="HOMOSERINE O-ACETYLTRANSFERASE"/>
    <property type="match status" value="1"/>
</dbReference>
<dbReference type="Proteomes" id="UP000635726">
    <property type="component" value="Unassembled WGS sequence"/>
</dbReference>
<evidence type="ECO:0000259" key="2">
    <source>
        <dbReference type="Pfam" id="PF00561"/>
    </source>
</evidence>
<dbReference type="AlphaFoldDB" id="A0A917PGX3"/>
<dbReference type="InterPro" id="IPR029058">
    <property type="entry name" value="AB_hydrolase_fold"/>
</dbReference>
<dbReference type="SUPFAM" id="SSF53474">
    <property type="entry name" value="alpha/beta-Hydrolases"/>
    <property type="match status" value="1"/>
</dbReference>
<comment type="caution">
    <text evidence="3">The sequence shown here is derived from an EMBL/GenBank/DDBJ whole genome shotgun (WGS) entry which is preliminary data.</text>
</comment>
<name>A0A917PGX3_9DEIO</name>
<evidence type="ECO:0000313" key="3">
    <source>
        <dbReference type="EMBL" id="GGJ77977.1"/>
    </source>
</evidence>
<gene>
    <name evidence="3" type="ORF">GCM10008939_22520</name>
</gene>
<evidence type="ECO:0000256" key="1">
    <source>
        <dbReference type="ARBA" id="ARBA00022679"/>
    </source>
</evidence>
<reference evidence="3" key="1">
    <citation type="journal article" date="2014" name="Int. J. Syst. Evol. Microbiol.">
        <title>Complete genome sequence of Corynebacterium casei LMG S-19264T (=DSM 44701T), isolated from a smear-ripened cheese.</title>
        <authorList>
            <consortium name="US DOE Joint Genome Institute (JGI-PGF)"/>
            <person name="Walter F."/>
            <person name="Albersmeier A."/>
            <person name="Kalinowski J."/>
            <person name="Ruckert C."/>
        </authorList>
    </citation>
    <scope>NUCLEOTIDE SEQUENCE</scope>
    <source>
        <strain evidence="3">JCM 14371</strain>
    </source>
</reference>
<dbReference type="GO" id="GO:0004414">
    <property type="term" value="F:homoserine O-acetyltransferase activity"/>
    <property type="evidence" value="ECO:0007669"/>
    <property type="project" value="TreeGrafter"/>
</dbReference>
<dbReference type="Gene3D" id="3.40.50.1820">
    <property type="entry name" value="alpha/beta hydrolase"/>
    <property type="match status" value="1"/>
</dbReference>
<proteinExistence type="predicted"/>
<accession>A0A917PGX3</accession>
<keyword evidence="1" id="KW-0808">Transferase</keyword>
<evidence type="ECO:0000313" key="4">
    <source>
        <dbReference type="Proteomes" id="UP000635726"/>
    </source>
</evidence>
<protein>
    <submittedName>
        <fullName evidence="3">Homoserine O-acetyltransferase</fullName>
    </submittedName>
</protein>
<dbReference type="GO" id="GO:0009086">
    <property type="term" value="P:methionine biosynthetic process"/>
    <property type="evidence" value="ECO:0007669"/>
    <property type="project" value="TreeGrafter"/>
</dbReference>
<dbReference type="PANTHER" id="PTHR32268:SF11">
    <property type="entry name" value="HOMOSERINE O-ACETYLTRANSFERASE"/>
    <property type="match status" value="1"/>
</dbReference>
<dbReference type="InterPro" id="IPR008220">
    <property type="entry name" value="HAT_MetX-like"/>
</dbReference>
<feature type="domain" description="AB hydrolase-1" evidence="2">
    <location>
        <begin position="30"/>
        <end position="175"/>
    </location>
</feature>
<sequence>MLHTTLQPSGVPLQLGGHCWGTLSPQRDNAVLVCHHFTGTMRAARTAPGDAPGWWESLIGPGRAIDTDRYHVVCLNTPANVQVHDPAVVTSGPDTPGPDGQPWGAAFPAWGFAELHAAQLALLQALGAPRWHAVAGPSFGGMQALQWAARTPDLAPRVAAIVTSPYAGPVLQDVFGPLLRDVAATGGLEGALRLITLFGLGADGIEHTFPTGTLGAYLHERARTASLAHIHEIARVVVTHDLHGVAPADELFARWRHSGLRLLTANVVNDTFFPAREMAGFTLQTRAAGVDHQHIEYASVDGHLGGLGDTLAFADALRDLLATPAPHGAPEGTP</sequence>
<dbReference type="EMBL" id="BMOE01000007">
    <property type="protein sequence ID" value="GGJ77977.1"/>
    <property type="molecule type" value="Genomic_DNA"/>
</dbReference>
<dbReference type="RefSeq" id="WP_229670954.1">
    <property type="nucleotide sequence ID" value="NZ_BMOE01000007.1"/>
</dbReference>